<reference evidence="1 2" key="1">
    <citation type="submission" date="2018-08" db="EMBL/GenBank/DDBJ databases">
        <title>Recombination of ecologically and evolutionarily significant loci maintains genetic cohesion in the Pseudomonas syringae species complex.</title>
        <authorList>
            <person name="Dillon M."/>
            <person name="Thakur S."/>
            <person name="Almeida R.N.D."/>
            <person name="Weir B.S."/>
            <person name="Guttman D.S."/>
        </authorList>
    </citation>
    <scope>NUCLEOTIDE SEQUENCE [LARGE SCALE GENOMIC DNA]</scope>
    <source>
        <strain evidence="1 2">ICMP 4330</strain>
    </source>
</reference>
<protein>
    <recommendedName>
        <fullName evidence="3">EF hand domain-containing protein</fullName>
    </recommendedName>
</protein>
<dbReference type="InterPro" id="IPR023346">
    <property type="entry name" value="Lysozyme-like_dom_sf"/>
</dbReference>
<accession>A0A3M4B9U4</accession>
<dbReference type="Proteomes" id="UP000267908">
    <property type="component" value="Unassembled WGS sequence"/>
</dbReference>
<dbReference type="SUPFAM" id="SSF53955">
    <property type="entry name" value="Lysozyme-like"/>
    <property type="match status" value="1"/>
</dbReference>
<proteinExistence type="predicted"/>
<evidence type="ECO:0000313" key="1">
    <source>
        <dbReference type="EMBL" id="RMP15933.1"/>
    </source>
</evidence>
<name>A0A3M4B9U4_9PSED</name>
<evidence type="ECO:0000313" key="2">
    <source>
        <dbReference type="Proteomes" id="UP000267908"/>
    </source>
</evidence>
<organism evidence="1 2">
    <name type="scientific">Pseudomonas syringae pv. delphinii</name>
    <dbReference type="NCBI Taxonomy" id="192088"/>
    <lineage>
        <taxon>Bacteria</taxon>
        <taxon>Pseudomonadati</taxon>
        <taxon>Pseudomonadota</taxon>
        <taxon>Gammaproteobacteria</taxon>
        <taxon>Pseudomonadales</taxon>
        <taxon>Pseudomonadaceae</taxon>
        <taxon>Pseudomonas</taxon>
    </lineage>
</organism>
<sequence length="1044" mass="114259">MSTGLLEQRANYPHTGYEYGYGSTGNSDADGNGRKEIDCSHLLTKMLTGAGYTIPYKTTRELASDTTHYDFIALNDVQEGDIALWTTRGHTGVVEKMEATRTKGEFFGSQTSTGPKSAKFGAGAYWPMPDKYLRPKAQYRSGAQPAPAPAPAETVAAGGSWQFPIRKAGGAQYKDAEELFAALEAETSGHYLLGSHKFWHGGIHISDQSAPQCVREEPVRCIGNGVVVAYRLNKDYLTSEFAGAEATQSLKYSNSFCLVRHDYKSPANTQVQPGTSNELTFYSLYMHLLPFDRYPVSQDEIPAPRIKMTASGFRARSDIKGAPNCQEYGAISAGAEIEILEEHADRVHAKGKLIKGAVGGRTEGQEFWFAYKQNGASYPKSDGTPSWQEVVPPERTKPGYWKGKVRAVVTASGLTLRQPPATLTHGAAAGQPISASTAQSTNQGLVLCTNSTIEFDSAKVLNLKIGTKTVRMAECTFIPSTSGPTTGLKGHSLPVPSSFWACVEDVSPNRFVQWQALTPTLFDAVVPMETAIKAGDPIGYLGLNENIAGPTGGVSSKYQVHVEVFSADPRIEDFLKNKAGVKEGKQYIHLPASTTLSKKAPETSTVVLKSEHFVELTKAVPFKDAVDWYEVSLVDGSEHKSGLIKKEAAKIISQHDWEQLGFKIVKENNQASDGFLDSDDMPDFFKKIYENIDRLGNRDGAVTSEDLATALKNVEFREHWSKLIADHPTEWKFKSDTPKWARLDELLKQYPAVLKHEKNRIDELVFWDELAGVGAIADGSGVVRHIHPISFIGNMLEVAGSSACKKCGKSIALTIPFMKKISGPTVSDEFLKGFVDAANKFFVKYEITSCSQVALILAQGSVETLKFAKFRESLNYSRATYTAESLLNLAPTAINNGLIRKGLHLNYAQKLKYVEDHLLANDAGYAQHCFGSNDYPNNDYRGRGLLHLTFYETYKRCADAIGVRIDATPSLIETDVSAIVASGSWYWKSNNIGAIADDASLEIDLKVRRVTAKINTGLDQLAKRKAVSKEIIQLINNDFGGCAG</sequence>
<dbReference type="EMBL" id="RBQG01000096">
    <property type="protein sequence ID" value="RMP15933.1"/>
    <property type="molecule type" value="Genomic_DNA"/>
</dbReference>
<dbReference type="Gene3D" id="3.90.1720.10">
    <property type="entry name" value="endopeptidase domain like (from Nostoc punctiforme)"/>
    <property type="match status" value="1"/>
</dbReference>
<dbReference type="AlphaFoldDB" id="A0A3M4B9U4"/>
<gene>
    <name evidence="1" type="ORF">ALQ28_103426</name>
</gene>
<evidence type="ECO:0008006" key="3">
    <source>
        <dbReference type="Google" id="ProtNLM"/>
    </source>
</evidence>
<dbReference type="RefSeq" id="WP_122318284.1">
    <property type="nucleotide sequence ID" value="NZ_RBQG01000096.1"/>
</dbReference>
<dbReference type="Gene3D" id="1.10.530.10">
    <property type="match status" value="1"/>
</dbReference>
<comment type="caution">
    <text evidence="1">The sequence shown here is derived from an EMBL/GenBank/DDBJ whole genome shotgun (WGS) entry which is preliminary data.</text>
</comment>